<keyword evidence="4" id="KW-1185">Reference proteome</keyword>
<sequence>MNKKKLVTGLLSAAFLGGVLVTTALPADAATYGGKSNGSVKFKKGTLVTPPITPPIVPPVDPPASDFGLLYVPKEFIFAETAVPTTTVTGNTTIALDSNWEWGSAPNASDTGGSGGTNPTIKHFAVGDVRGKRASGWQLEAKLTDDLKVSATKKLDGARITMTQAINELTPQVSPTPWTETPTIAGAGAHTPDKVTAAVEIKTASSLIMSAKGETSPGDADGRGEGYWQGEFNNINLVVPDVPMNKVAAGEQYTGTIDWTLTDSI</sequence>
<dbReference type="Pfam" id="PF13731">
    <property type="entry name" value="WxL"/>
    <property type="match status" value="1"/>
</dbReference>
<protein>
    <submittedName>
        <fullName evidence="3">WxL domain-containing protein</fullName>
    </submittedName>
</protein>
<dbReference type="Proteomes" id="UP000664495">
    <property type="component" value="Unassembled WGS sequence"/>
</dbReference>
<evidence type="ECO:0000259" key="2">
    <source>
        <dbReference type="Pfam" id="PF13731"/>
    </source>
</evidence>
<proteinExistence type="predicted"/>
<feature type="chain" id="PRO_5045599083" evidence="1">
    <location>
        <begin position="30"/>
        <end position="265"/>
    </location>
</feature>
<evidence type="ECO:0000313" key="3">
    <source>
        <dbReference type="EMBL" id="MBO0452027.1"/>
    </source>
</evidence>
<gene>
    <name evidence="3" type="ORF">JZO85_07075</name>
</gene>
<dbReference type="EMBL" id="JAFLVR010000015">
    <property type="protein sequence ID" value="MBO0452027.1"/>
    <property type="molecule type" value="Genomic_DNA"/>
</dbReference>
<dbReference type="RefSeq" id="WP_207107805.1">
    <property type="nucleotide sequence ID" value="NZ_JAFLVR010000015.1"/>
</dbReference>
<feature type="domain" description="WxL" evidence="2">
    <location>
        <begin position="34"/>
        <end position="263"/>
    </location>
</feature>
<reference evidence="3 4" key="1">
    <citation type="submission" date="2021-03" db="EMBL/GenBank/DDBJ databases">
        <title>Enterococcal diversity collection.</title>
        <authorList>
            <person name="Gilmore M.S."/>
            <person name="Schwartzman J."/>
            <person name="Van Tyne D."/>
            <person name="Martin M."/>
            <person name="Earl A.M."/>
            <person name="Manson A.L."/>
            <person name="Straub T."/>
            <person name="Salamzade R."/>
            <person name="Saavedra J."/>
            <person name="Lebreton F."/>
            <person name="Prichula J."/>
            <person name="Schaufler K."/>
            <person name="Gaca A."/>
            <person name="Sgardioli B."/>
            <person name="Wagenaar J."/>
            <person name="Strong T."/>
        </authorList>
    </citation>
    <scope>NUCLEOTIDE SEQUENCE [LARGE SCALE GENOMIC DNA]</scope>
    <source>
        <strain evidence="3 4">MJM16</strain>
    </source>
</reference>
<organism evidence="3 4">
    <name type="scientific">Candidatus Enterococcus murrayae</name>
    <dbReference type="NCBI Taxonomy" id="2815321"/>
    <lineage>
        <taxon>Bacteria</taxon>
        <taxon>Bacillati</taxon>
        <taxon>Bacillota</taxon>
        <taxon>Bacilli</taxon>
        <taxon>Lactobacillales</taxon>
        <taxon>Enterococcaceae</taxon>
        <taxon>Enterococcus</taxon>
    </lineage>
</organism>
<evidence type="ECO:0000256" key="1">
    <source>
        <dbReference type="SAM" id="SignalP"/>
    </source>
</evidence>
<feature type="signal peptide" evidence="1">
    <location>
        <begin position="1"/>
        <end position="29"/>
    </location>
</feature>
<name>A0ABS3HG75_9ENTE</name>
<accession>A0ABS3HG75</accession>
<comment type="caution">
    <text evidence="3">The sequence shown here is derived from an EMBL/GenBank/DDBJ whole genome shotgun (WGS) entry which is preliminary data.</text>
</comment>
<dbReference type="InterPro" id="IPR027994">
    <property type="entry name" value="WxL_dom"/>
</dbReference>
<evidence type="ECO:0000313" key="4">
    <source>
        <dbReference type="Proteomes" id="UP000664495"/>
    </source>
</evidence>
<keyword evidence="1" id="KW-0732">Signal</keyword>